<gene>
    <name evidence="1" type="primary">Glrk-L88</name>
    <name evidence="1" type="ORF">Hamer_G019779</name>
</gene>
<sequence length="220" mass="24692">MTDIFTSGQVWSCREVLATLMEQELLGCSFTIISVHDDFSAALTPFLVALMITHSRPYQVVSVGGGDDVRPAWHSTSCDVYVIVAKRLLVLSDLLDTDDDSWDWQGRYLMFTSSSSANDLQRLAVTYKLQKTTDVLFFIRGTSDSELAVYTHKMYSKRSLKLLTLWRDGGFVKMVDLFPNKVNDLRGQQVRVLAVNHAPSVFSIIDHLGLLHNVSGLDVK</sequence>
<dbReference type="Proteomes" id="UP000747542">
    <property type="component" value="Unassembled WGS sequence"/>
</dbReference>
<dbReference type="AlphaFoldDB" id="A0A8J5JRK2"/>
<name>A0A8J5JRK2_HOMAM</name>
<feature type="non-terminal residue" evidence="1">
    <location>
        <position position="1"/>
    </location>
</feature>
<keyword evidence="1" id="KW-0675">Receptor</keyword>
<protein>
    <submittedName>
        <fullName evidence="1">Putative Glutamate receptor-like 88</fullName>
    </submittedName>
</protein>
<keyword evidence="2" id="KW-1185">Reference proteome</keyword>
<dbReference type="EMBL" id="JAHLQT010036095">
    <property type="protein sequence ID" value="KAG7157914.1"/>
    <property type="molecule type" value="Genomic_DNA"/>
</dbReference>
<organism evidence="1 2">
    <name type="scientific">Homarus americanus</name>
    <name type="common">American lobster</name>
    <dbReference type="NCBI Taxonomy" id="6706"/>
    <lineage>
        <taxon>Eukaryota</taxon>
        <taxon>Metazoa</taxon>
        <taxon>Ecdysozoa</taxon>
        <taxon>Arthropoda</taxon>
        <taxon>Crustacea</taxon>
        <taxon>Multicrustacea</taxon>
        <taxon>Malacostraca</taxon>
        <taxon>Eumalacostraca</taxon>
        <taxon>Eucarida</taxon>
        <taxon>Decapoda</taxon>
        <taxon>Pleocyemata</taxon>
        <taxon>Astacidea</taxon>
        <taxon>Nephropoidea</taxon>
        <taxon>Nephropidae</taxon>
        <taxon>Homarus</taxon>
    </lineage>
</organism>
<accession>A0A8J5JRK2</accession>
<evidence type="ECO:0000313" key="2">
    <source>
        <dbReference type="Proteomes" id="UP000747542"/>
    </source>
</evidence>
<comment type="caution">
    <text evidence="1">The sequence shown here is derived from an EMBL/GenBank/DDBJ whole genome shotgun (WGS) entry which is preliminary data.</text>
</comment>
<proteinExistence type="predicted"/>
<evidence type="ECO:0000313" key="1">
    <source>
        <dbReference type="EMBL" id="KAG7157914.1"/>
    </source>
</evidence>
<reference evidence="1" key="1">
    <citation type="journal article" date="2021" name="Sci. Adv.">
        <title>The American lobster genome reveals insights on longevity, neural, and immune adaptations.</title>
        <authorList>
            <person name="Polinski J.M."/>
            <person name="Zimin A.V."/>
            <person name="Clark K.F."/>
            <person name="Kohn A.B."/>
            <person name="Sadowski N."/>
            <person name="Timp W."/>
            <person name="Ptitsyn A."/>
            <person name="Khanna P."/>
            <person name="Romanova D.Y."/>
            <person name="Williams P."/>
            <person name="Greenwood S.J."/>
            <person name="Moroz L.L."/>
            <person name="Walt D.R."/>
            <person name="Bodnar A.G."/>
        </authorList>
    </citation>
    <scope>NUCLEOTIDE SEQUENCE</scope>
    <source>
        <strain evidence="1">GMGI-L3</strain>
    </source>
</reference>